<keyword evidence="1" id="KW-0833">Ubl conjugation pathway</keyword>
<feature type="region of interest" description="Disordered" evidence="2">
    <location>
        <begin position="356"/>
        <end position="409"/>
    </location>
</feature>
<evidence type="ECO:0000256" key="1">
    <source>
        <dbReference type="ARBA" id="ARBA00022786"/>
    </source>
</evidence>
<dbReference type="KEGG" id="pki:111837016"/>
<dbReference type="Gene3D" id="1.20.1280.50">
    <property type="match status" value="1"/>
</dbReference>
<dbReference type="OrthoDB" id="10052741at2759"/>
<dbReference type="InterPro" id="IPR036047">
    <property type="entry name" value="F-box-like_dom_sf"/>
</dbReference>
<reference evidence="4" key="2">
    <citation type="submission" date="2025-09" db="UniProtKB">
        <authorList>
            <consortium name="Ensembl"/>
        </authorList>
    </citation>
    <scope>IDENTIFICATION</scope>
</reference>
<dbReference type="PANTHER" id="PTHR16271:SF11">
    <property type="entry name" value="F-BOX ONLY PROTEIN 34"/>
    <property type="match status" value="1"/>
</dbReference>
<dbReference type="InterPro" id="IPR039594">
    <property type="entry name" value="FBXO34/46"/>
</dbReference>
<proteinExistence type="predicted"/>
<organism evidence="4 5">
    <name type="scientific">Paramormyrops kingsleyae</name>
    <dbReference type="NCBI Taxonomy" id="1676925"/>
    <lineage>
        <taxon>Eukaryota</taxon>
        <taxon>Metazoa</taxon>
        <taxon>Chordata</taxon>
        <taxon>Craniata</taxon>
        <taxon>Vertebrata</taxon>
        <taxon>Euteleostomi</taxon>
        <taxon>Actinopterygii</taxon>
        <taxon>Neopterygii</taxon>
        <taxon>Teleostei</taxon>
        <taxon>Osteoglossocephala</taxon>
        <taxon>Osteoglossomorpha</taxon>
        <taxon>Osteoglossiformes</taxon>
        <taxon>Mormyridae</taxon>
        <taxon>Paramormyrops</taxon>
    </lineage>
</organism>
<evidence type="ECO:0000256" key="2">
    <source>
        <dbReference type="SAM" id="MobiDB-lite"/>
    </source>
</evidence>
<reference evidence="4" key="1">
    <citation type="submission" date="2025-08" db="UniProtKB">
        <authorList>
            <consortium name="Ensembl"/>
        </authorList>
    </citation>
    <scope>IDENTIFICATION</scope>
</reference>
<evidence type="ECO:0000313" key="4">
    <source>
        <dbReference type="Ensembl" id="ENSPKIP00000013945.1"/>
    </source>
</evidence>
<dbReference type="CTD" id="55030"/>
<dbReference type="AlphaFoldDB" id="A0A3B3R7R0"/>
<dbReference type="STRING" id="1676925.ENSPKIP00000013945"/>
<feature type="compositionally biased region" description="Basic and acidic residues" evidence="2">
    <location>
        <begin position="370"/>
        <end position="379"/>
    </location>
</feature>
<evidence type="ECO:0000259" key="3">
    <source>
        <dbReference type="Pfam" id="PF12937"/>
    </source>
</evidence>
<name>A0A3B3R7R0_9TELE</name>
<dbReference type="Proteomes" id="UP000261540">
    <property type="component" value="Unplaced"/>
</dbReference>
<dbReference type="SUPFAM" id="SSF81383">
    <property type="entry name" value="F-box domain"/>
    <property type="match status" value="1"/>
</dbReference>
<evidence type="ECO:0000313" key="5">
    <source>
        <dbReference type="Proteomes" id="UP000261540"/>
    </source>
</evidence>
<sequence>MTSYRAAPYREPRKLPSTLQPAWRFTSMHLKSYPKFQKKELQLESSHENTRGLHVGQQGAQRTDHSMCRQCSLGGGIVSRRPLGVISPNTLCSSSANTLTSKAAVESSCGARGRNGKASSVKMLTSSLLLLSPVSGNELSSSPGQDSEGPLDIWAVIKPGNTKEKIAVYAAQQYSHGTGEPTSIGGGAPSFRTVMKVKGCWEVEGSIAKRRKWCQDRDKQQTLARRNSMTKLQSLDNGRVEHKEPVCREGDGEEGTKTLSVVEIVAYFDQQVGRAKPCSLRASGNDPLSGVGLPPPLDQPGGQNAPENRAEVGEGIRVQEMVAKLESECLKEQCEREAGGLKRSGSLRRNVGRVLLAETEARPEPTAQPNRDRGPEGPGKEPGSASTEPPSTAHRMGSTAADPLHAGGALVPGLGDGRVSRVECESCLGQRQEPLPGRLFFVTPPPSTLEQLALAPAGEEASPRDMLPSQAFPCDLVTPPSEGKGHGRADAEVEFESDGDSIGPERSHFPLRRMVSHKFLEMRFKIQLLLEPQQYMAILPHHIIVKIFGLLPTETLAALKCTCHYFKFIIESYSVRPADSRWVCDPRYKDDPCKQCKKRYGRGDVSLCRWHHKPYCQALPYGPGYWMCCHGTRKDTPGCNVGLHDNHWVPAFHSMNVPMYKKARDVEEDS</sequence>
<feature type="region of interest" description="Disordered" evidence="2">
    <location>
        <begin position="278"/>
        <end position="308"/>
    </location>
</feature>
<accession>A0A3B3R7R0</accession>
<feature type="domain" description="F-box" evidence="3">
    <location>
        <begin position="537"/>
        <end position="571"/>
    </location>
</feature>
<keyword evidence="5" id="KW-1185">Reference proteome</keyword>
<dbReference type="InterPro" id="IPR001810">
    <property type="entry name" value="F-box_dom"/>
</dbReference>
<dbReference type="GeneTree" id="ENSGT00530000064222"/>
<protein>
    <submittedName>
        <fullName evidence="4">F-box protein 34</fullName>
    </submittedName>
</protein>
<dbReference type="Ensembl" id="ENSPKIT00000038379.1">
    <property type="protein sequence ID" value="ENSPKIP00000013945.1"/>
    <property type="gene ID" value="ENSPKIG00000001187.1"/>
</dbReference>
<dbReference type="PANTHER" id="PTHR16271">
    <property type="entry name" value="F-BOX ONLY PROTEIN 34/46 FAMILY MEMBER"/>
    <property type="match status" value="1"/>
</dbReference>
<dbReference type="Pfam" id="PF12937">
    <property type="entry name" value="F-box-like"/>
    <property type="match status" value="1"/>
</dbReference>